<dbReference type="InterPro" id="IPR000157">
    <property type="entry name" value="TIR_dom"/>
</dbReference>
<dbReference type="SUPFAM" id="SSF52200">
    <property type="entry name" value="Toll/Interleukin receptor TIR domain"/>
    <property type="match status" value="1"/>
</dbReference>
<dbReference type="GO" id="GO:0005886">
    <property type="term" value="C:plasma membrane"/>
    <property type="evidence" value="ECO:0007669"/>
    <property type="project" value="TreeGrafter"/>
</dbReference>
<comment type="caution">
    <text evidence="7">The sequence shown here is derived from an EMBL/GenBank/DDBJ whole genome shotgun (WGS) entry which is preliminary data.</text>
</comment>
<evidence type="ECO:0000256" key="1">
    <source>
        <dbReference type="ARBA" id="ARBA00004370"/>
    </source>
</evidence>
<dbReference type="GO" id="GO:0045087">
    <property type="term" value="P:innate immune response"/>
    <property type="evidence" value="ECO:0007669"/>
    <property type="project" value="TreeGrafter"/>
</dbReference>
<dbReference type="VEuPathDB" id="VectorBase:HLOH_044406"/>
<evidence type="ECO:0000256" key="2">
    <source>
        <dbReference type="ARBA" id="ARBA00022692"/>
    </source>
</evidence>
<keyword evidence="8" id="KW-1185">Reference proteome</keyword>
<organism evidence="7 8">
    <name type="scientific">Haemaphysalis longicornis</name>
    <name type="common">Bush tick</name>
    <dbReference type="NCBI Taxonomy" id="44386"/>
    <lineage>
        <taxon>Eukaryota</taxon>
        <taxon>Metazoa</taxon>
        <taxon>Ecdysozoa</taxon>
        <taxon>Arthropoda</taxon>
        <taxon>Chelicerata</taxon>
        <taxon>Arachnida</taxon>
        <taxon>Acari</taxon>
        <taxon>Parasitiformes</taxon>
        <taxon>Ixodida</taxon>
        <taxon>Ixodoidea</taxon>
        <taxon>Ixodidae</taxon>
        <taxon>Haemaphysalinae</taxon>
        <taxon>Haemaphysalis</taxon>
    </lineage>
</organism>
<proteinExistence type="predicted"/>
<dbReference type="InterPro" id="IPR035897">
    <property type="entry name" value="Toll_tir_struct_dom_sf"/>
</dbReference>
<keyword evidence="3" id="KW-0732">Signal</keyword>
<evidence type="ECO:0000256" key="4">
    <source>
        <dbReference type="ARBA" id="ARBA00022989"/>
    </source>
</evidence>
<protein>
    <recommendedName>
        <fullName evidence="6">TIR domain-containing protein</fullName>
    </recommendedName>
</protein>
<dbReference type="AlphaFoldDB" id="A0A9J6H517"/>
<evidence type="ECO:0000259" key="6">
    <source>
        <dbReference type="PROSITE" id="PS50104"/>
    </source>
</evidence>
<dbReference type="GO" id="GO:0007165">
    <property type="term" value="P:signal transduction"/>
    <property type="evidence" value="ECO:0007669"/>
    <property type="project" value="InterPro"/>
</dbReference>
<keyword evidence="5" id="KW-0472">Membrane</keyword>
<gene>
    <name evidence="7" type="ORF">HPB48_023322</name>
</gene>
<keyword evidence="4" id="KW-1133">Transmembrane helix</keyword>
<sequence length="170" mass="18987">MELGQKELCPSRTVFTLLLYGIPFLLHQGGRRGRGQGLRRVRLFSNKDREWVYAELLPKVEQHGFSVCTFDRNFMGGFLIQDIIQEAVSCSRRTIAVLTQNHSPQLKTESVTSCCSECLKDLGTQLLLRAGNRGVSIVLGKSMFLQAASKKAREGLRNLSQPSLSTVCKI</sequence>
<dbReference type="Pfam" id="PF01582">
    <property type="entry name" value="TIR"/>
    <property type="match status" value="1"/>
</dbReference>
<dbReference type="Proteomes" id="UP000821853">
    <property type="component" value="Unassembled WGS sequence"/>
</dbReference>
<dbReference type="PANTHER" id="PTHR24365">
    <property type="entry name" value="TOLL-LIKE RECEPTOR"/>
    <property type="match status" value="1"/>
</dbReference>
<evidence type="ECO:0000256" key="5">
    <source>
        <dbReference type="ARBA" id="ARBA00023136"/>
    </source>
</evidence>
<feature type="domain" description="TIR" evidence="6">
    <location>
        <begin position="36"/>
        <end position="170"/>
    </location>
</feature>
<evidence type="ECO:0000313" key="7">
    <source>
        <dbReference type="EMBL" id="KAH9382763.1"/>
    </source>
</evidence>
<dbReference type="EMBL" id="JABSTR010000289">
    <property type="protein sequence ID" value="KAH9382763.1"/>
    <property type="molecule type" value="Genomic_DNA"/>
</dbReference>
<name>A0A9J6H517_HAELO</name>
<comment type="subcellular location">
    <subcellularLocation>
        <location evidence="1">Membrane</location>
    </subcellularLocation>
</comment>
<evidence type="ECO:0000313" key="8">
    <source>
        <dbReference type="Proteomes" id="UP000821853"/>
    </source>
</evidence>
<evidence type="ECO:0000256" key="3">
    <source>
        <dbReference type="ARBA" id="ARBA00022729"/>
    </source>
</evidence>
<keyword evidence="2" id="KW-0812">Transmembrane</keyword>
<dbReference type="PANTHER" id="PTHR24365:SF541">
    <property type="entry name" value="PROTEIN TOLL-RELATED"/>
    <property type="match status" value="1"/>
</dbReference>
<dbReference type="GO" id="GO:0038023">
    <property type="term" value="F:signaling receptor activity"/>
    <property type="evidence" value="ECO:0007669"/>
    <property type="project" value="TreeGrafter"/>
</dbReference>
<reference evidence="7 8" key="1">
    <citation type="journal article" date="2020" name="Cell">
        <title>Large-Scale Comparative Analyses of Tick Genomes Elucidate Their Genetic Diversity and Vector Capacities.</title>
        <authorList>
            <consortium name="Tick Genome and Microbiome Consortium (TIGMIC)"/>
            <person name="Jia N."/>
            <person name="Wang J."/>
            <person name="Shi W."/>
            <person name="Du L."/>
            <person name="Sun Y."/>
            <person name="Zhan W."/>
            <person name="Jiang J.F."/>
            <person name="Wang Q."/>
            <person name="Zhang B."/>
            <person name="Ji P."/>
            <person name="Bell-Sakyi L."/>
            <person name="Cui X.M."/>
            <person name="Yuan T.T."/>
            <person name="Jiang B.G."/>
            <person name="Yang W.F."/>
            <person name="Lam T.T."/>
            <person name="Chang Q.C."/>
            <person name="Ding S.J."/>
            <person name="Wang X.J."/>
            <person name="Zhu J.G."/>
            <person name="Ruan X.D."/>
            <person name="Zhao L."/>
            <person name="Wei J.T."/>
            <person name="Ye R.Z."/>
            <person name="Que T.C."/>
            <person name="Du C.H."/>
            <person name="Zhou Y.H."/>
            <person name="Cheng J.X."/>
            <person name="Dai P.F."/>
            <person name="Guo W.B."/>
            <person name="Han X.H."/>
            <person name="Huang E.J."/>
            <person name="Li L.F."/>
            <person name="Wei W."/>
            <person name="Gao Y.C."/>
            <person name="Liu J.Z."/>
            <person name="Shao H.Z."/>
            <person name="Wang X."/>
            <person name="Wang C.C."/>
            <person name="Yang T.C."/>
            <person name="Huo Q.B."/>
            <person name="Li W."/>
            <person name="Chen H.Y."/>
            <person name="Chen S.E."/>
            <person name="Zhou L.G."/>
            <person name="Ni X.B."/>
            <person name="Tian J.H."/>
            <person name="Sheng Y."/>
            <person name="Liu T."/>
            <person name="Pan Y.S."/>
            <person name="Xia L.Y."/>
            <person name="Li J."/>
            <person name="Zhao F."/>
            <person name="Cao W.C."/>
        </authorList>
    </citation>
    <scope>NUCLEOTIDE SEQUENCE [LARGE SCALE GENOMIC DNA]</scope>
    <source>
        <strain evidence="7">HaeL-2018</strain>
    </source>
</reference>
<dbReference type="Gene3D" id="3.40.50.10140">
    <property type="entry name" value="Toll/interleukin-1 receptor homology (TIR) domain"/>
    <property type="match status" value="1"/>
</dbReference>
<accession>A0A9J6H517</accession>
<dbReference type="PROSITE" id="PS50104">
    <property type="entry name" value="TIR"/>
    <property type="match status" value="1"/>
</dbReference>
<dbReference type="OrthoDB" id="6501450at2759"/>